<feature type="domain" description="DNA2/NAM7 helicase-like C-terminal" evidence="9">
    <location>
        <begin position="1488"/>
        <end position="1693"/>
    </location>
</feature>
<organism evidence="10 11">
    <name type="scientific">Hypsizygus marmoreus</name>
    <name type="common">White beech mushroom</name>
    <name type="synonym">Agaricus marmoreus</name>
    <dbReference type="NCBI Taxonomy" id="39966"/>
    <lineage>
        <taxon>Eukaryota</taxon>
        <taxon>Fungi</taxon>
        <taxon>Dikarya</taxon>
        <taxon>Basidiomycota</taxon>
        <taxon>Agaricomycotina</taxon>
        <taxon>Agaricomycetes</taxon>
        <taxon>Agaricomycetidae</taxon>
        <taxon>Agaricales</taxon>
        <taxon>Tricholomatineae</taxon>
        <taxon>Lyophyllaceae</taxon>
        <taxon>Hypsizygus</taxon>
    </lineage>
</organism>
<keyword evidence="2" id="KW-0378">Hydrolase</keyword>
<dbReference type="GO" id="GO:0030422">
    <property type="term" value="P:siRNA processing"/>
    <property type="evidence" value="ECO:0007669"/>
    <property type="project" value="TreeGrafter"/>
</dbReference>
<dbReference type="InterPro" id="IPR041677">
    <property type="entry name" value="DNA2/NAM7_AAA_11"/>
</dbReference>
<evidence type="ECO:0000313" key="10">
    <source>
        <dbReference type="EMBL" id="RDB18599.1"/>
    </source>
</evidence>
<dbReference type="InterPro" id="IPR041679">
    <property type="entry name" value="DNA2/NAM7-like_C"/>
</dbReference>
<keyword evidence="11" id="KW-1185">Reference proteome</keyword>
<dbReference type="GO" id="GO:0003723">
    <property type="term" value="F:RNA binding"/>
    <property type="evidence" value="ECO:0007669"/>
    <property type="project" value="UniProtKB-KW"/>
</dbReference>
<dbReference type="Pfam" id="PF05183">
    <property type="entry name" value="RdRP"/>
    <property type="match status" value="1"/>
</dbReference>
<dbReference type="SUPFAM" id="SSF52540">
    <property type="entry name" value="P-loop containing nucleoside triphosphate hydrolases"/>
    <property type="match status" value="1"/>
</dbReference>
<keyword evidence="10" id="KW-0548">Nucleotidyltransferase</keyword>
<comment type="caution">
    <text evidence="10">The sequence shown here is derived from an EMBL/GenBank/DDBJ whole genome shotgun (WGS) entry which is preliminary data.</text>
</comment>
<evidence type="ECO:0000256" key="3">
    <source>
        <dbReference type="ARBA" id="ARBA00022806"/>
    </source>
</evidence>
<dbReference type="InterPro" id="IPR007855">
    <property type="entry name" value="RDRP"/>
</dbReference>
<evidence type="ECO:0000259" key="9">
    <source>
        <dbReference type="Pfam" id="PF13087"/>
    </source>
</evidence>
<name>A0A369J904_HYPMA</name>
<dbReference type="GO" id="GO:0005524">
    <property type="term" value="F:ATP binding"/>
    <property type="evidence" value="ECO:0007669"/>
    <property type="project" value="UniProtKB-KW"/>
</dbReference>
<feature type="domain" description="UvrD-like helicase ATP-binding" evidence="6">
    <location>
        <begin position="1294"/>
        <end position="1379"/>
    </location>
</feature>
<keyword evidence="10" id="KW-0808">Transferase</keyword>
<dbReference type="PANTHER" id="PTHR23079">
    <property type="entry name" value="RNA-DEPENDENT RNA POLYMERASE"/>
    <property type="match status" value="1"/>
</dbReference>
<dbReference type="InterPro" id="IPR027417">
    <property type="entry name" value="P-loop_NTPase"/>
</dbReference>
<dbReference type="Gene3D" id="3.40.50.300">
    <property type="entry name" value="P-loop containing nucleotide triphosphate hydrolases"/>
    <property type="match status" value="2"/>
</dbReference>
<keyword evidence="3" id="KW-0347">Helicase</keyword>
<keyword evidence="4" id="KW-0067">ATP-binding</keyword>
<dbReference type="GO" id="GO:0003968">
    <property type="term" value="F:RNA-directed RNA polymerase activity"/>
    <property type="evidence" value="ECO:0007669"/>
    <property type="project" value="UniProtKB-KW"/>
</dbReference>
<proteinExistence type="predicted"/>
<dbReference type="OrthoDB" id="6513042at2759"/>
<dbReference type="Pfam" id="PF13086">
    <property type="entry name" value="AAA_11"/>
    <property type="match status" value="1"/>
</dbReference>
<evidence type="ECO:0000259" key="6">
    <source>
        <dbReference type="Pfam" id="PF00580"/>
    </source>
</evidence>
<accession>A0A369J904</accession>
<feature type="region of interest" description="Disordered" evidence="5">
    <location>
        <begin position="1258"/>
        <end position="1289"/>
    </location>
</feature>
<dbReference type="InterPro" id="IPR014016">
    <property type="entry name" value="UvrD-like_ATP-bd"/>
</dbReference>
<sequence length="1714" mass="192278">MAPYVLRENPSKEDDNWRFTAPPDALKFPNNRPNYGKLISFTSEKITLQMAQFPENRILRSDDPSKFILLSFGNLRFPESTIREGSEYITRLFKAGLFLNGIQYRFYHHSNSQLRGRSCFVRQATSDVELDALIYALGDFGRIMNIAKRAKRIGLLFSEAKLDWILDPRYIADISDIKSGDEIFSDGCGLISRRLAVQLSKSRKIIFRGARYTPTVFQIRYLGYKGVLMLHPDLDVEKKHLAQFRKSMKKFTTTADLTFSLVGFSMPYTFGRLNNDVIVLLSSLGISNDKLLAKQQAYFDWITNASTDPVQAIDLLFAINEYALAERVLLDGLDNSEVSARIRRIQLAEIAKFRNDKGRSKSPIFIRDSRRLFGVCDPYQVLKEGEIHIRITTARKGPSTPIHGDVIVVRNPCLHPGDVLKLRAVHHNKLAHLVDCVVFASVARPGHHAAPSMSSGGDLDGDEFFVCWDKDLVPTRVVESYDYPGNKEHVSKKVERSDLANHFASYSGAGVARVASLHAKWVRASPSGALCSECQELNALHSQSVDGARVRIPDRLTNPPEPPESEGKYILDLLEEARTQFAEDFTQRVSLRAAMTSTSEEDGKNLLVQLLQSKQGAVSEYELFTLANLLARKHGFDIRPFLSHIDMSALSTQEKYALSVSLNLSPENYPFVWNSLIRSDILTPRDLYQRALERPFSIQRLYSSKIHGLTTFFEYLRMATQEYTRKLLIIKTEDRFAIGIFMRGDMPWGEDPEVNENVVVCSFMPHTASTLSGYRPCTSGYRLHISDSNFQLYNKQVGDTFIFINRPPRASGSEIAASIALQKISATVQRQLGRIRATPVVAIELHVISNRDRVSHQLFDLWFEHVPTEEYVKRFQRQATPYKINDLRDVNWKEPEFQLLQQSFFPKADFPRVDSSAPPVSNTVSEIDEVAWPTPGVVPVNLTAERHTPESMNAHLSTKMAPEIERIMAIALEYHANEEVFLIFNFVVSQRPFRSGTLLKWVEMFPPLVFALLKALPPTDDGSLPEEIADMGHEVSRNIIRTANALGIASLVALEKIAKSIAELEVEQYFDLMMLAALSVRSQHLVQEILFVLNQCRLNTENPIPPSMKYGYKFALSVAFDRAEEAADECPCDDSGRPRRQRTPPTQVKLTFVPDEPNQVRAVVRVDARTAVRLHSHIRLQATSKATNQWVQAPVLDGLVVLALKGELRITLLHPPPPEMENMDWNMYNAGSVATSKAMMDAILRLLKEGEACCGFSEILTGEDSPSDDDPLQGDEEDTSAESESRPLQISDRLNESQIMAVKACSAPLSLIWGPPGTGKTTVVVDILREIIARSRGNPPKILMTASTHNAVDNVLERFVAINESEELLPEQQILRVATDQSKVNEALKHYTVDARVGGDTNENNRLAKKAQERVKAAVLVFTTCAGAGLGTLRKVDFDIAIIDEASQITEPGALIPLVKGVKRGILVGDHVQLRPTVRKMGKVLEFDVSLLERLYTHVEKPRMRKTMLDVQYRSPEELMAFPSREFYEGKLKTGLSNSADILRILSTSSFPWPNRGGALIPTVFIQCSTEEDMGGMSKSNLGQVELVEQILPMLTTPKDDSPQPSDEVSPLASLKITVLTPYTKQIQALRHRLPSSVPCSTVDAFQGRESDIIIFSTVRCNPEGDIGFLEDARRLNVMWTRARLALIIVGDRQTMCGSPLWKRAIESAAEIKI</sequence>
<feature type="compositionally biased region" description="Acidic residues" evidence="5">
    <location>
        <begin position="1265"/>
        <end position="1281"/>
    </location>
</feature>
<feature type="domain" description="RDRP core" evidence="7">
    <location>
        <begin position="54"/>
        <end position="553"/>
    </location>
</feature>
<dbReference type="Proteomes" id="UP000076154">
    <property type="component" value="Unassembled WGS sequence"/>
</dbReference>
<keyword evidence="10" id="KW-0696">RNA-directed RNA polymerase</keyword>
<dbReference type="GO" id="GO:0031380">
    <property type="term" value="C:nuclear RNA-directed RNA polymerase complex"/>
    <property type="evidence" value="ECO:0007669"/>
    <property type="project" value="TreeGrafter"/>
</dbReference>
<dbReference type="GO" id="GO:0004386">
    <property type="term" value="F:helicase activity"/>
    <property type="evidence" value="ECO:0007669"/>
    <property type="project" value="UniProtKB-KW"/>
</dbReference>
<dbReference type="InterPro" id="IPR047187">
    <property type="entry name" value="SF1_C_Upf1"/>
</dbReference>
<dbReference type="Pfam" id="PF00580">
    <property type="entry name" value="UvrD-helicase"/>
    <property type="match status" value="1"/>
</dbReference>
<evidence type="ECO:0000259" key="7">
    <source>
        <dbReference type="Pfam" id="PF05183"/>
    </source>
</evidence>
<evidence type="ECO:0000256" key="5">
    <source>
        <dbReference type="SAM" id="MobiDB-lite"/>
    </source>
</evidence>
<evidence type="ECO:0000259" key="8">
    <source>
        <dbReference type="Pfam" id="PF13086"/>
    </source>
</evidence>
<keyword evidence="1" id="KW-0547">Nucleotide-binding</keyword>
<dbReference type="EMBL" id="LUEZ02000090">
    <property type="protein sequence ID" value="RDB18599.1"/>
    <property type="molecule type" value="Genomic_DNA"/>
</dbReference>
<dbReference type="Pfam" id="PF13087">
    <property type="entry name" value="AAA_12"/>
    <property type="match status" value="1"/>
</dbReference>
<evidence type="ECO:0000313" key="11">
    <source>
        <dbReference type="Proteomes" id="UP000076154"/>
    </source>
</evidence>
<protein>
    <submittedName>
        <fullName evidence="10">RNA-dependent RNA polymerase 1</fullName>
    </submittedName>
</protein>
<dbReference type="CDD" id="cd18808">
    <property type="entry name" value="SF1_C_Upf1"/>
    <property type="match status" value="1"/>
</dbReference>
<evidence type="ECO:0000256" key="1">
    <source>
        <dbReference type="ARBA" id="ARBA00022741"/>
    </source>
</evidence>
<dbReference type="STRING" id="39966.A0A369J904"/>
<dbReference type="PANTHER" id="PTHR23079:SF55">
    <property type="entry name" value="RNA-DIRECTED RNA POLYMERASE"/>
    <property type="match status" value="1"/>
</dbReference>
<reference evidence="10" key="1">
    <citation type="submission" date="2018-04" db="EMBL/GenBank/DDBJ databases">
        <title>Whole genome sequencing of Hypsizygus marmoreus.</title>
        <authorList>
            <person name="Choi I.-G."/>
            <person name="Min B."/>
            <person name="Kim J.-G."/>
            <person name="Kim S."/>
            <person name="Oh Y.-L."/>
            <person name="Kong W.-S."/>
            <person name="Park H."/>
            <person name="Jeong J."/>
            <person name="Song E.-S."/>
        </authorList>
    </citation>
    <scope>NUCLEOTIDE SEQUENCE [LARGE SCALE GENOMIC DNA]</scope>
    <source>
        <strain evidence="10">51987-8</strain>
    </source>
</reference>
<dbReference type="GO" id="GO:0016787">
    <property type="term" value="F:hydrolase activity"/>
    <property type="evidence" value="ECO:0007669"/>
    <property type="project" value="UniProtKB-KW"/>
</dbReference>
<evidence type="ECO:0000256" key="2">
    <source>
        <dbReference type="ARBA" id="ARBA00022801"/>
    </source>
</evidence>
<dbReference type="InParanoid" id="A0A369J904"/>
<gene>
    <name evidence="10" type="primary">RDR1_1</name>
    <name evidence="10" type="ORF">Hypma_014704</name>
</gene>
<evidence type="ECO:0000256" key="4">
    <source>
        <dbReference type="ARBA" id="ARBA00022840"/>
    </source>
</evidence>
<feature type="domain" description="DNA2/NAM7 helicase helicase" evidence="8">
    <location>
        <begin position="1408"/>
        <end position="1479"/>
    </location>
</feature>
<dbReference type="InterPro" id="IPR057596">
    <property type="entry name" value="RDRP_core"/>
</dbReference>